<comment type="caution">
    <text evidence="3">The sequence shown here is derived from an EMBL/GenBank/DDBJ whole genome shotgun (WGS) entry which is preliminary data.</text>
</comment>
<name>A0A9P4KDR5_9PLEO</name>
<accession>A0A9P4KDR5</accession>
<evidence type="ECO:0000256" key="2">
    <source>
        <dbReference type="SAM" id="MobiDB-lite"/>
    </source>
</evidence>
<proteinExistence type="predicted"/>
<dbReference type="InterPro" id="IPR052400">
    <property type="entry name" value="Zn2-C6_fungal_TF"/>
</dbReference>
<dbReference type="EMBL" id="ML986615">
    <property type="protein sequence ID" value="KAF2264595.1"/>
    <property type="molecule type" value="Genomic_DNA"/>
</dbReference>
<dbReference type="PANTHER" id="PTHR47657:SF7">
    <property type="entry name" value="STEROL REGULATORY ELEMENT-BINDING PROTEIN ECM22"/>
    <property type="match status" value="1"/>
</dbReference>
<gene>
    <name evidence="3" type="ORF">CC78DRAFT_616746</name>
</gene>
<evidence type="ECO:0000313" key="4">
    <source>
        <dbReference type="Proteomes" id="UP000800093"/>
    </source>
</evidence>
<dbReference type="GO" id="GO:0008270">
    <property type="term" value="F:zinc ion binding"/>
    <property type="evidence" value="ECO:0007669"/>
    <property type="project" value="InterPro"/>
</dbReference>
<dbReference type="GO" id="GO:0000981">
    <property type="term" value="F:DNA-binding transcription factor activity, RNA polymerase II-specific"/>
    <property type="evidence" value="ECO:0007669"/>
    <property type="project" value="InterPro"/>
</dbReference>
<reference evidence="4" key="1">
    <citation type="journal article" date="2020" name="Stud. Mycol.">
        <title>101 Dothideomycetes genomes: A test case for predicting lifestyles and emergence of pathogens.</title>
        <authorList>
            <person name="Haridas S."/>
            <person name="Albert R."/>
            <person name="Binder M."/>
            <person name="Bloem J."/>
            <person name="LaButti K."/>
            <person name="Salamov A."/>
            <person name="Andreopoulos B."/>
            <person name="Baker S."/>
            <person name="Barry K."/>
            <person name="Bills G."/>
            <person name="Bluhm B."/>
            <person name="Cannon C."/>
            <person name="Castanera R."/>
            <person name="Culley D."/>
            <person name="Daum C."/>
            <person name="Ezra D."/>
            <person name="Gonzalez J."/>
            <person name="Henrissat B."/>
            <person name="Kuo A."/>
            <person name="Liang C."/>
            <person name="Lipzen A."/>
            <person name="Lutzoni F."/>
            <person name="Magnuson J."/>
            <person name="Mondo S."/>
            <person name="Nolan M."/>
            <person name="Ohm R."/>
            <person name="Pangilinan J."/>
            <person name="Park H.-J."/>
            <person name="Ramirez L."/>
            <person name="Alfaro M."/>
            <person name="Sun H."/>
            <person name="Tritt A."/>
            <person name="Yoshinaga Y."/>
            <person name="Zwiers L.-H."/>
            <person name="Turgeon B."/>
            <person name="Goodwin S."/>
            <person name="Spatafora J."/>
            <person name="Crous P."/>
            <person name="Grigoriev I."/>
        </authorList>
    </citation>
    <scope>NUCLEOTIDE SEQUENCE [LARGE SCALE GENOMIC DNA]</scope>
    <source>
        <strain evidence="4">CBS 304.66</strain>
    </source>
</reference>
<evidence type="ECO:0000256" key="1">
    <source>
        <dbReference type="ARBA" id="ARBA00023242"/>
    </source>
</evidence>
<evidence type="ECO:0000313" key="3">
    <source>
        <dbReference type="EMBL" id="KAF2264595.1"/>
    </source>
</evidence>
<dbReference type="InterPro" id="IPR001138">
    <property type="entry name" value="Zn2Cys6_DnaBD"/>
</dbReference>
<evidence type="ECO:0008006" key="5">
    <source>
        <dbReference type="Google" id="ProtNLM"/>
    </source>
</evidence>
<protein>
    <recommendedName>
        <fullName evidence="5">Zn(2)-C6 fungal-type domain-containing protein</fullName>
    </recommendedName>
</protein>
<sequence length="500" mass="56342">MPAWVSIIRFVSQKQLLVDRTYLTPLRCDGAHSICFNCKKRDLDCSFLLLAPSSRLSTIATSPEQTTEDSETHAPATPRTPYQIQVFRASPPSSPSSTPKSPISSKPASASPTETDVQPLKLYPSIRFDVWKRCREQLPVSLQFLLDHYEVSTALTLATDDPAKYAWQAYIPELVYNHGFLIHNVLSIASLHLGSLYKNKDKKFRMRIMADNQINRALTEFRPRLEDVSEKNATALFACATMTALYYFRTSALDIEETLASVPLNSIAPPSEIVDRVLRSIISVFWGLRGTLVILNPGWEWITGSKLSPMCTRPWWPQSRFPAGDRAMEEDRRLCKLESLWIRPGQDYESHFDMLSESLHYLRDTFALTSQLTVPGTGHPSGNIVSYSSDDTTVGLLRDRGAIFLWPVRISRGMISLIQQKNREALVLVAHYAILLGRVRNVWWLDGLGSAMMMAVACALSREDWYLIQWPAKVVGIDLDASIPQQSPKEEGKVVIPMPL</sequence>
<organism evidence="3 4">
    <name type="scientific">Lojkania enalia</name>
    <dbReference type="NCBI Taxonomy" id="147567"/>
    <lineage>
        <taxon>Eukaryota</taxon>
        <taxon>Fungi</taxon>
        <taxon>Dikarya</taxon>
        <taxon>Ascomycota</taxon>
        <taxon>Pezizomycotina</taxon>
        <taxon>Dothideomycetes</taxon>
        <taxon>Pleosporomycetidae</taxon>
        <taxon>Pleosporales</taxon>
        <taxon>Pleosporales incertae sedis</taxon>
        <taxon>Lojkania</taxon>
    </lineage>
</organism>
<keyword evidence="1" id="KW-0539">Nucleus</keyword>
<feature type="region of interest" description="Disordered" evidence="2">
    <location>
        <begin position="59"/>
        <end position="78"/>
    </location>
</feature>
<dbReference type="CDD" id="cd00067">
    <property type="entry name" value="GAL4"/>
    <property type="match status" value="1"/>
</dbReference>
<dbReference type="Proteomes" id="UP000800093">
    <property type="component" value="Unassembled WGS sequence"/>
</dbReference>
<feature type="region of interest" description="Disordered" evidence="2">
    <location>
        <begin position="87"/>
        <end position="116"/>
    </location>
</feature>
<dbReference type="AlphaFoldDB" id="A0A9P4KDR5"/>
<feature type="compositionally biased region" description="Low complexity" evidence="2">
    <location>
        <begin position="95"/>
        <end position="113"/>
    </location>
</feature>
<dbReference type="PANTHER" id="PTHR47657">
    <property type="entry name" value="STEROL REGULATORY ELEMENT-BINDING PROTEIN ECM22"/>
    <property type="match status" value="1"/>
</dbReference>
<dbReference type="OrthoDB" id="5350673at2759"/>
<keyword evidence="4" id="KW-1185">Reference proteome</keyword>